<comment type="function">
    <text evidence="9">Catalyzes the NADPH-dependent rearrangement and reduction of 1-deoxy-D-xylulose-5-phosphate (DXP) to 2-C-methyl-D-erythritol 4-phosphate (MEP).</text>
</comment>
<feature type="binding site" evidence="9">
    <location>
        <position position="223"/>
    </location>
    <ligand>
        <name>1-deoxy-D-xylulose 5-phosphate</name>
        <dbReference type="ChEBI" id="CHEBI:57792"/>
    </ligand>
</feature>
<feature type="binding site" evidence="9">
    <location>
        <position position="154"/>
    </location>
    <ligand>
        <name>Mn(2+)</name>
        <dbReference type="ChEBI" id="CHEBI:29035"/>
    </ligand>
</feature>
<dbReference type="EC" id="1.1.1.267" evidence="9"/>
<dbReference type="Proteomes" id="UP000024547">
    <property type="component" value="Unassembled WGS sequence"/>
</dbReference>
<reference evidence="13 14" key="1">
    <citation type="journal article" date="2014" name="Antonie Van Leeuwenhoek">
        <title>Hyphomonas beringensis sp. nov. and Hyphomonas chukchiensis sp. nov., isolated from surface seawater of the Bering Sea and Chukchi Sea.</title>
        <authorList>
            <person name="Li C."/>
            <person name="Lai Q."/>
            <person name="Li G."/>
            <person name="Dong C."/>
            <person name="Wang J."/>
            <person name="Liao Y."/>
            <person name="Shao Z."/>
        </authorList>
    </citation>
    <scope>NUCLEOTIDE SEQUENCE [LARGE SCALE GENOMIC DNA]</scope>
    <source>
        <strain evidence="13 14">22II1-22F38</strain>
    </source>
</reference>
<dbReference type="eggNOG" id="COG0743">
    <property type="taxonomic scope" value="Bacteria"/>
</dbReference>
<keyword evidence="6 9" id="KW-0464">Manganese</keyword>
<dbReference type="EMBL" id="AWFH01000062">
    <property type="protein sequence ID" value="KCZ57990.1"/>
    <property type="molecule type" value="Genomic_DNA"/>
</dbReference>
<dbReference type="PANTHER" id="PTHR30525:SF0">
    <property type="entry name" value="1-DEOXY-D-XYLULOSE 5-PHOSPHATE REDUCTOISOMERASE, CHLOROPLASTIC"/>
    <property type="match status" value="1"/>
</dbReference>
<feature type="binding site" evidence="9">
    <location>
        <position position="43"/>
    </location>
    <ligand>
        <name>NADPH</name>
        <dbReference type="ChEBI" id="CHEBI:57783"/>
    </ligand>
</feature>
<evidence type="ECO:0000256" key="9">
    <source>
        <dbReference type="HAMAP-Rule" id="MF_00183"/>
    </source>
</evidence>
<feature type="binding site" evidence="9">
    <location>
        <position position="128"/>
    </location>
    <ligand>
        <name>NADPH</name>
        <dbReference type="ChEBI" id="CHEBI:57783"/>
    </ligand>
</feature>
<dbReference type="SUPFAM" id="SSF51735">
    <property type="entry name" value="NAD(P)-binding Rossmann-fold domains"/>
    <property type="match status" value="1"/>
</dbReference>
<dbReference type="GeneID" id="92501004"/>
<comment type="pathway">
    <text evidence="1 9">Isoprenoid biosynthesis; isopentenyl diphosphate biosynthesis via DXP pathway; isopentenyl diphosphate from 1-deoxy-D-xylulose 5-phosphate: step 1/6.</text>
</comment>
<dbReference type="InterPro" id="IPR013644">
    <property type="entry name" value="DXP_reductoisomerase_C"/>
</dbReference>
<feature type="binding site" evidence="9">
    <location>
        <position position="219"/>
    </location>
    <ligand>
        <name>1-deoxy-D-xylulose 5-phosphate</name>
        <dbReference type="ChEBI" id="CHEBI:57792"/>
    </ligand>
</feature>
<feature type="binding site" evidence="9">
    <location>
        <position position="13"/>
    </location>
    <ligand>
        <name>NADPH</name>
        <dbReference type="ChEBI" id="CHEBI:57783"/>
    </ligand>
</feature>
<keyword evidence="3 9" id="KW-0479">Metal-binding</keyword>
<dbReference type="STRING" id="1280948.HY36_10800"/>
<feature type="binding site" evidence="9">
    <location>
        <position position="16"/>
    </location>
    <ligand>
        <name>NADPH</name>
        <dbReference type="ChEBI" id="CHEBI:57783"/>
    </ligand>
</feature>
<dbReference type="UniPathway" id="UPA00056">
    <property type="reaction ID" value="UER00092"/>
</dbReference>
<dbReference type="NCBIfam" id="TIGR00243">
    <property type="entry name" value="Dxr"/>
    <property type="match status" value="1"/>
</dbReference>
<name>A0A059DW71_9PROT</name>
<comment type="catalytic activity">
    <reaction evidence="8">
        <text>2-C-methyl-D-erythritol 4-phosphate + NADP(+) = 1-deoxy-D-xylulose 5-phosphate + NADPH + H(+)</text>
        <dbReference type="Rhea" id="RHEA:13717"/>
        <dbReference type="ChEBI" id="CHEBI:15378"/>
        <dbReference type="ChEBI" id="CHEBI:57783"/>
        <dbReference type="ChEBI" id="CHEBI:57792"/>
        <dbReference type="ChEBI" id="CHEBI:58262"/>
        <dbReference type="ChEBI" id="CHEBI:58349"/>
        <dbReference type="EC" id="1.1.1.267"/>
    </reaction>
    <physiologicalReaction direction="right-to-left" evidence="8">
        <dbReference type="Rhea" id="RHEA:13719"/>
    </physiologicalReaction>
</comment>
<feature type="binding site" evidence="9">
    <location>
        <position position="156"/>
    </location>
    <ligand>
        <name>Mn(2+)</name>
        <dbReference type="ChEBI" id="CHEBI:29035"/>
    </ligand>
</feature>
<dbReference type="AlphaFoldDB" id="A0A059DW71"/>
<protein>
    <recommendedName>
        <fullName evidence="9">1-deoxy-D-xylulose 5-phosphate reductoisomerase</fullName>
        <shortName evidence="9">DXP reductoisomerase</shortName>
        <ecNumber evidence="9">1.1.1.267</ecNumber>
    </recommendedName>
    <alternativeName>
        <fullName evidence="9">1-deoxyxylulose-5-phosphate reductoisomerase</fullName>
    </alternativeName>
    <alternativeName>
        <fullName evidence="9">2-C-methyl-D-erythritol 4-phosphate synthase</fullName>
    </alternativeName>
</protein>
<feature type="binding site" evidence="9">
    <location>
        <position position="220"/>
    </location>
    <ligand>
        <name>1-deoxy-D-xylulose 5-phosphate</name>
        <dbReference type="ChEBI" id="CHEBI:57792"/>
    </ligand>
</feature>
<dbReference type="OrthoDB" id="9806546at2"/>
<dbReference type="GO" id="GO:0070402">
    <property type="term" value="F:NADPH binding"/>
    <property type="evidence" value="ECO:0007669"/>
    <property type="project" value="InterPro"/>
</dbReference>
<feature type="binding site" evidence="9">
    <location>
        <position position="201"/>
    </location>
    <ligand>
        <name>1-deoxy-D-xylulose 5-phosphate</name>
        <dbReference type="ChEBI" id="CHEBI:57792"/>
    </ligand>
</feature>
<dbReference type="Pfam" id="PF02670">
    <property type="entry name" value="DXP_reductoisom"/>
    <property type="match status" value="1"/>
</dbReference>
<evidence type="ECO:0000313" key="14">
    <source>
        <dbReference type="Proteomes" id="UP000024547"/>
    </source>
</evidence>
<dbReference type="GO" id="GO:0030604">
    <property type="term" value="F:1-deoxy-D-xylulose-5-phosphate reductoisomerase activity"/>
    <property type="evidence" value="ECO:0007669"/>
    <property type="project" value="UniProtKB-UniRule"/>
</dbReference>
<dbReference type="GO" id="GO:0030145">
    <property type="term" value="F:manganese ion binding"/>
    <property type="evidence" value="ECO:0007669"/>
    <property type="project" value="TreeGrafter"/>
</dbReference>
<evidence type="ECO:0000259" key="12">
    <source>
        <dbReference type="Pfam" id="PF13288"/>
    </source>
</evidence>
<evidence type="ECO:0000256" key="2">
    <source>
        <dbReference type="ARBA" id="ARBA00006825"/>
    </source>
</evidence>
<feature type="binding site" evidence="9">
    <location>
        <position position="156"/>
    </location>
    <ligand>
        <name>1-deoxy-D-xylulose 5-phosphate</name>
        <dbReference type="ChEBI" id="CHEBI:57792"/>
    </ligand>
</feature>
<comment type="caution">
    <text evidence="13">The sequence shown here is derived from an EMBL/GenBank/DDBJ whole genome shotgun (WGS) entry which is preliminary data.</text>
</comment>
<evidence type="ECO:0000256" key="1">
    <source>
        <dbReference type="ARBA" id="ARBA00005094"/>
    </source>
</evidence>
<dbReference type="PANTHER" id="PTHR30525">
    <property type="entry name" value="1-DEOXY-D-XYLULOSE 5-PHOSPHATE REDUCTOISOMERASE"/>
    <property type="match status" value="1"/>
</dbReference>
<dbReference type="InterPro" id="IPR036169">
    <property type="entry name" value="DXPR_C_sf"/>
</dbReference>
<feature type="binding site" evidence="9">
    <location>
        <position position="178"/>
    </location>
    <ligand>
        <name>1-deoxy-D-xylulose 5-phosphate</name>
        <dbReference type="ChEBI" id="CHEBI:57792"/>
    </ligand>
</feature>
<dbReference type="Pfam" id="PF13288">
    <property type="entry name" value="DXPR_C"/>
    <property type="match status" value="1"/>
</dbReference>
<proteinExistence type="inferred from homology"/>
<evidence type="ECO:0000256" key="3">
    <source>
        <dbReference type="ARBA" id="ARBA00022723"/>
    </source>
</evidence>
<feature type="binding site" evidence="9">
    <location>
        <position position="15"/>
    </location>
    <ligand>
        <name>NADPH</name>
        <dbReference type="ChEBI" id="CHEBI:57783"/>
    </ligand>
</feature>
<evidence type="ECO:0000256" key="4">
    <source>
        <dbReference type="ARBA" id="ARBA00022857"/>
    </source>
</evidence>
<dbReference type="SUPFAM" id="SSF55347">
    <property type="entry name" value="Glyceraldehyde-3-phosphate dehydrogenase-like, C-terminal domain"/>
    <property type="match status" value="1"/>
</dbReference>
<evidence type="ECO:0000259" key="10">
    <source>
        <dbReference type="Pfam" id="PF02670"/>
    </source>
</evidence>
<dbReference type="FunFam" id="3.40.50.720:FF:000045">
    <property type="entry name" value="1-deoxy-D-xylulose 5-phosphate reductoisomerase"/>
    <property type="match status" value="1"/>
</dbReference>
<dbReference type="GO" id="GO:0051484">
    <property type="term" value="P:isopentenyl diphosphate biosynthetic process, methylerythritol 4-phosphate pathway involved in terpenoid biosynthetic process"/>
    <property type="evidence" value="ECO:0007669"/>
    <property type="project" value="UniProtKB-ARBA"/>
</dbReference>
<keyword evidence="7 9" id="KW-0414">Isoprene biosynthesis</keyword>
<feature type="domain" description="1-deoxy-D-xylulose 5-phosphate reductoisomerase C-terminal" evidence="11">
    <location>
        <begin position="150"/>
        <end position="231"/>
    </location>
</feature>
<dbReference type="Gene3D" id="3.40.50.720">
    <property type="entry name" value="NAD(P)-binding Rossmann-like Domain"/>
    <property type="match status" value="1"/>
</dbReference>
<feature type="binding site" evidence="9">
    <location>
        <position position="207"/>
    </location>
    <ligand>
        <name>NADPH</name>
        <dbReference type="ChEBI" id="CHEBI:57783"/>
    </ligand>
</feature>
<dbReference type="HAMAP" id="MF_00183">
    <property type="entry name" value="DXP_reductoisom"/>
    <property type="match status" value="1"/>
</dbReference>
<feature type="domain" description="DXP reductoisomerase C-terminal" evidence="12">
    <location>
        <begin position="263"/>
        <end position="384"/>
    </location>
</feature>
<feature type="binding site" evidence="9">
    <location>
        <position position="214"/>
    </location>
    <ligand>
        <name>1-deoxy-D-xylulose 5-phosphate</name>
        <dbReference type="ChEBI" id="CHEBI:57792"/>
    </ligand>
</feature>
<keyword evidence="4 9" id="KW-0521">NADP</keyword>
<dbReference type="Gene3D" id="1.10.1740.10">
    <property type="match status" value="1"/>
</dbReference>
<comment type="cofactor">
    <cofactor evidence="9">
        <name>Mg(2+)</name>
        <dbReference type="ChEBI" id="CHEBI:18420"/>
    </cofactor>
    <cofactor evidence="9">
        <name>Mn(2+)</name>
        <dbReference type="ChEBI" id="CHEBI:29035"/>
    </cofactor>
</comment>
<feature type="binding site" evidence="9">
    <location>
        <position position="129"/>
    </location>
    <ligand>
        <name>1-deoxy-D-xylulose 5-phosphate</name>
        <dbReference type="ChEBI" id="CHEBI:57792"/>
    </ligand>
</feature>
<sequence>MTRPHHISIMGSTGSIGKSALDVVRHANACGDQKFKIVALAAGSDAEGLAAQAREFDADVAVIADETKIDELRSRLAGTNVTVDAGLSAVVEAASRPVDRLLAAIVGSAGLESTIAAVRAGNDVAIANKESVVCGGKLILREAARRGVKILPVDSEHSAIFQCIGDGRSLEKMTITASGGPFRKASLEEMRSASPQQAAAHPNWSMGVKNSIDSATLMNKALEFIEAGFLFDVGEDQLDVVVHPQSIIHGMAHFSDGSVIAQLGAPDMKTPISYALAWPDRTATNVDRLDLAKLGSLDFESVDEDRFPAIRLARCAYQHGAAATTVLNCANEVAVSAFIAGQCGFLDISWLVEQALSRYLEGSMQGIACETLEEIAFLDRMTREMTRDILGSDLRRMGG</sequence>
<keyword evidence="14" id="KW-1185">Reference proteome</keyword>
<dbReference type="Pfam" id="PF08436">
    <property type="entry name" value="DXP_redisom_C"/>
    <property type="match status" value="1"/>
</dbReference>
<organism evidence="13 14">
    <name type="scientific">Hyphomonas atlantica</name>
    <dbReference type="NCBI Taxonomy" id="1280948"/>
    <lineage>
        <taxon>Bacteria</taxon>
        <taxon>Pseudomonadati</taxon>
        <taxon>Pseudomonadota</taxon>
        <taxon>Alphaproteobacteria</taxon>
        <taxon>Hyphomonadales</taxon>
        <taxon>Hyphomonadaceae</taxon>
        <taxon>Hyphomonas</taxon>
    </lineage>
</organism>
<dbReference type="InterPro" id="IPR013512">
    <property type="entry name" value="DXP_reductoisomerase_N"/>
</dbReference>
<evidence type="ECO:0000259" key="11">
    <source>
        <dbReference type="Pfam" id="PF08436"/>
    </source>
</evidence>
<dbReference type="SUPFAM" id="SSF69055">
    <property type="entry name" value="1-deoxy-D-xylulose-5-phosphate reductoisomerase, C-terminal domain"/>
    <property type="match status" value="1"/>
</dbReference>
<gene>
    <name evidence="9" type="primary">dxr</name>
    <name evidence="13" type="ORF">HY36_10800</name>
</gene>
<evidence type="ECO:0000256" key="5">
    <source>
        <dbReference type="ARBA" id="ARBA00023002"/>
    </source>
</evidence>
<feature type="binding site" evidence="9">
    <location>
        <position position="155"/>
    </location>
    <ligand>
        <name>1-deoxy-D-xylulose 5-phosphate</name>
        <dbReference type="ChEBI" id="CHEBI:57792"/>
    </ligand>
</feature>
<dbReference type="PIRSF" id="PIRSF006205">
    <property type="entry name" value="Dxp_reductismrs"/>
    <property type="match status" value="1"/>
</dbReference>
<dbReference type="InterPro" id="IPR036291">
    <property type="entry name" value="NAD(P)-bd_dom_sf"/>
</dbReference>
<comment type="similarity">
    <text evidence="2 9">Belongs to the DXR family.</text>
</comment>
<evidence type="ECO:0000256" key="7">
    <source>
        <dbReference type="ARBA" id="ARBA00023229"/>
    </source>
</evidence>
<dbReference type="PATRIC" id="fig|1280948.3.peg.3283"/>
<feature type="domain" description="1-deoxy-D-xylulose 5-phosphate reductoisomerase N-terminal" evidence="10">
    <location>
        <begin position="7"/>
        <end position="136"/>
    </location>
</feature>
<comment type="caution">
    <text evidence="9">Lacks conserved residue(s) required for the propagation of feature annotation.</text>
</comment>
<evidence type="ECO:0000256" key="6">
    <source>
        <dbReference type="ARBA" id="ARBA00023211"/>
    </source>
</evidence>
<dbReference type="RefSeq" id="WP_035555067.1">
    <property type="nucleotide sequence ID" value="NZ_CAMYIB010000016.1"/>
</dbReference>
<dbReference type="InterPro" id="IPR026877">
    <property type="entry name" value="DXPR_C"/>
</dbReference>
<keyword evidence="9" id="KW-0460">Magnesium</keyword>
<dbReference type="InterPro" id="IPR003821">
    <property type="entry name" value="DXP_reductoisomerase"/>
</dbReference>
<evidence type="ECO:0000313" key="13">
    <source>
        <dbReference type="EMBL" id="KCZ57990.1"/>
    </source>
</evidence>
<keyword evidence="5 9" id="KW-0560">Oxidoreductase</keyword>
<feature type="binding site" evidence="9">
    <location>
        <position position="130"/>
    </location>
    <ligand>
        <name>NADPH</name>
        <dbReference type="ChEBI" id="CHEBI:57783"/>
    </ligand>
</feature>
<feature type="binding site" evidence="9">
    <location>
        <position position="14"/>
    </location>
    <ligand>
        <name>NADPH</name>
        <dbReference type="ChEBI" id="CHEBI:57783"/>
    </ligand>
</feature>
<accession>A0A059DW71</accession>
<feature type="binding site" evidence="9">
    <location>
        <position position="223"/>
    </location>
    <ligand>
        <name>Mn(2+)</name>
        <dbReference type="ChEBI" id="CHEBI:29035"/>
    </ligand>
</feature>
<evidence type="ECO:0000256" key="8">
    <source>
        <dbReference type="ARBA" id="ARBA00048543"/>
    </source>
</evidence>